<protein>
    <recommendedName>
        <fullName evidence="1">Polymerase beta nucleotidyltransferase domain-containing protein</fullName>
    </recommendedName>
</protein>
<dbReference type="Gene3D" id="3.30.460.10">
    <property type="entry name" value="Beta Polymerase, domain 2"/>
    <property type="match status" value="1"/>
</dbReference>
<evidence type="ECO:0000313" key="2">
    <source>
        <dbReference type="EMBL" id="GFP27920.1"/>
    </source>
</evidence>
<dbReference type="InterPro" id="IPR043519">
    <property type="entry name" value="NT_sf"/>
</dbReference>
<sequence length="152" mass="17392">MRTHYEKSLTRSKIAENRGSPAMRDYSRYVEAWKRRATERQKELARRKEKASRQAMELARILVHEYRVQQVYVFGSLAQDDSLLTEASDIDLAVYGLDPRLYFRALGRIQDATEFGVDLVTMESCSDSLREAILKEGRLLCDGGVKGKAKVS</sequence>
<dbReference type="InterPro" id="IPR041633">
    <property type="entry name" value="Polbeta"/>
</dbReference>
<dbReference type="Proteomes" id="UP000591948">
    <property type="component" value="Unassembled WGS sequence"/>
</dbReference>
<comment type="caution">
    <text evidence="2">The sequence shown here is derived from an EMBL/GenBank/DDBJ whole genome shotgun (WGS) entry which is preliminary data.</text>
</comment>
<dbReference type="PANTHER" id="PTHR43852:SF2">
    <property type="entry name" value="PROTEIN ADENYLYLTRANSFERASE MNTA"/>
    <property type="match status" value="1"/>
</dbReference>
<dbReference type="SUPFAM" id="SSF81301">
    <property type="entry name" value="Nucleotidyltransferase"/>
    <property type="match status" value="1"/>
</dbReference>
<evidence type="ECO:0000259" key="1">
    <source>
        <dbReference type="Pfam" id="PF18765"/>
    </source>
</evidence>
<dbReference type="CDD" id="cd05403">
    <property type="entry name" value="NT_KNTase_like"/>
    <property type="match status" value="1"/>
</dbReference>
<dbReference type="AlphaFoldDB" id="A0A6V8P7F1"/>
<reference evidence="2 3" key="1">
    <citation type="journal article" date="2020" name="Front. Microbiol.">
        <title>Single-cell genomics of novel Actinobacteria with the Wood-Ljungdahl pathway discovered in a serpentinizing system.</title>
        <authorList>
            <person name="Merino N."/>
            <person name="Kawai M."/>
            <person name="Boyd E.S."/>
            <person name="Colman D.R."/>
            <person name="McGlynn S.E."/>
            <person name="Nealson K.H."/>
            <person name="Kurokawa K."/>
            <person name="Hongoh Y."/>
        </authorList>
    </citation>
    <scope>NUCLEOTIDE SEQUENCE [LARGE SCALE GENOMIC DNA]</scope>
    <source>
        <strain evidence="2 3">S33</strain>
    </source>
</reference>
<name>A0A6V8P7F1_9ACTN</name>
<feature type="domain" description="Polymerase beta nucleotidyltransferase" evidence="1">
    <location>
        <begin position="58"/>
        <end position="142"/>
    </location>
</feature>
<dbReference type="EMBL" id="BLRY01000084">
    <property type="protein sequence ID" value="GFP27920.1"/>
    <property type="molecule type" value="Genomic_DNA"/>
</dbReference>
<dbReference type="InterPro" id="IPR052930">
    <property type="entry name" value="TA_antitoxin_MntA"/>
</dbReference>
<dbReference type="PANTHER" id="PTHR43852">
    <property type="entry name" value="NUCLEOTIDYLTRANSFERASE"/>
    <property type="match status" value="1"/>
</dbReference>
<proteinExistence type="predicted"/>
<organism evidence="2 3">
    <name type="scientific">Candidatus Hakubella thermalkaliphila</name>
    <dbReference type="NCBI Taxonomy" id="2754717"/>
    <lineage>
        <taxon>Bacteria</taxon>
        <taxon>Bacillati</taxon>
        <taxon>Actinomycetota</taxon>
        <taxon>Actinomycetota incertae sedis</taxon>
        <taxon>Candidatus Hakubellales</taxon>
        <taxon>Candidatus Hakubellaceae</taxon>
        <taxon>Candidatus Hakubella</taxon>
    </lineage>
</organism>
<gene>
    <name evidence="2" type="ORF">HKBW3S33_01331</name>
</gene>
<evidence type="ECO:0000313" key="3">
    <source>
        <dbReference type="Proteomes" id="UP000591948"/>
    </source>
</evidence>
<keyword evidence="3" id="KW-1185">Reference proteome</keyword>
<dbReference type="Pfam" id="PF18765">
    <property type="entry name" value="Polbeta"/>
    <property type="match status" value="1"/>
</dbReference>
<accession>A0A6V8P7F1</accession>